<gene>
    <name evidence="1" type="ORF">CEXT_541511</name>
</gene>
<dbReference type="Proteomes" id="UP001054945">
    <property type="component" value="Unassembled WGS sequence"/>
</dbReference>
<sequence length="111" mass="12818">MKENEPKSRFQMSVNWPAVFGVVNVDVKEKLWEILILQKATREFLSLVSFSPPFSTCIAKIGANERPFHPPAQRHSQFNFCNMVLEIAVARRSDRWNGKANILIVRVDFVE</sequence>
<reference evidence="1 2" key="1">
    <citation type="submission" date="2021-06" db="EMBL/GenBank/DDBJ databases">
        <title>Caerostris extrusa draft genome.</title>
        <authorList>
            <person name="Kono N."/>
            <person name="Arakawa K."/>
        </authorList>
    </citation>
    <scope>NUCLEOTIDE SEQUENCE [LARGE SCALE GENOMIC DNA]</scope>
</reference>
<dbReference type="AlphaFoldDB" id="A0AAV4UMT1"/>
<organism evidence="1 2">
    <name type="scientific">Caerostris extrusa</name>
    <name type="common">Bark spider</name>
    <name type="synonym">Caerostris bankana</name>
    <dbReference type="NCBI Taxonomy" id="172846"/>
    <lineage>
        <taxon>Eukaryota</taxon>
        <taxon>Metazoa</taxon>
        <taxon>Ecdysozoa</taxon>
        <taxon>Arthropoda</taxon>
        <taxon>Chelicerata</taxon>
        <taxon>Arachnida</taxon>
        <taxon>Araneae</taxon>
        <taxon>Araneomorphae</taxon>
        <taxon>Entelegynae</taxon>
        <taxon>Araneoidea</taxon>
        <taxon>Araneidae</taxon>
        <taxon>Caerostris</taxon>
    </lineage>
</organism>
<comment type="caution">
    <text evidence="1">The sequence shown here is derived from an EMBL/GenBank/DDBJ whole genome shotgun (WGS) entry which is preliminary data.</text>
</comment>
<protein>
    <submittedName>
        <fullName evidence="1">Uncharacterized protein</fullName>
    </submittedName>
</protein>
<dbReference type="EMBL" id="BPLR01013178">
    <property type="protein sequence ID" value="GIY59201.1"/>
    <property type="molecule type" value="Genomic_DNA"/>
</dbReference>
<evidence type="ECO:0000313" key="2">
    <source>
        <dbReference type="Proteomes" id="UP001054945"/>
    </source>
</evidence>
<proteinExistence type="predicted"/>
<evidence type="ECO:0000313" key="1">
    <source>
        <dbReference type="EMBL" id="GIY59201.1"/>
    </source>
</evidence>
<accession>A0AAV4UMT1</accession>
<keyword evidence="2" id="KW-1185">Reference proteome</keyword>
<name>A0AAV4UMT1_CAEEX</name>